<evidence type="ECO:0000259" key="4">
    <source>
        <dbReference type="PROSITE" id="PS50106"/>
    </source>
</evidence>
<dbReference type="InterPro" id="IPR009003">
    <property type="entry name" value="Peptidase_S1_PA"/>
</dbReference>
<dbReference type="Gene3D" id="2.30.42.10">
    <property type="match status" value="1"/>
</dbReference>
<dbReference type="Gene3D" id="2.40.10.10">
    <property type="entry name" value="Trypsin-like serine proteases"/>
    <property type="match status" value="2"/>
</dbReference>
<dbReference type="EMBL" id="AZHX01001289">
    <property type="protein sequence ID" value="ETX04154.1"/>
    <property type="molecule type" value="Genomic_DNA"/>
</dbReference>
<reference evidence="5 6" key="1">
    <citation type="journal article" date="2014" name="Nature">
        <title>An environmental bacterial taxon with a large and distinct metabolic repertoire.</title>
        <authorList>
            <person name="Wilson M.C."/>
            <person name="Mori T."/>
            <person name="Ruckert C."/>
            <person name="Uria A.R."/>
            <person name="Helf M.J."/>
            <person name="Takada K."/>
            <person name="Gernert C."/>
            <person name="Steffens U.A."/>
            <person name="Heycke N."/>
            <person name="Schmitt S."/>
            <person name="Rinke C."/>
            <person name="Helfrich E.J."/>
            <person name="Brachmann A.O."/>
            <person name="Gurgui C."/>
            <person name="Wakimoto T."/>
            <person name="Kracht M."/>
            <person name="Crusemann M."/>
            <person name="Hentschel U."/>
            <person name="Abe I."/>
            <person name="Matsunaga S."/>
            <person name="Kalinowski J."/>
            <person name="Takeyama H."/>
            <person name="Piel J."/>
        </authorList>
    </citation>
    <scope>NUCLEOTIDE SEQUENCE [LARGE SCALE GENOMIC DNA]</scope>
    <source>
        <strain evidence="6">TSY2</strain>
    </source>
</reference>
<dbReference type="SMART" id="SM00228">
    <property type="entry name" value="PDZ"/>
    <property type="match status" value="1"/>
</dbReference>
<dbReference type="Pfam" id="PF13365">
    <property type="entry name" value="Trypsin_2"/>
    <property type="match status" value="1"/>
</dbReference>
<accession>W4M1D4</accession>
<dbReference type="InterPro" id="IPR001478">
    <property type="entry name" value="PDZ"/>
</dbReference>
<evidence type="ECO:0000313" key="5">
    <source>
        <dbReference type="EMBL" id="ETX04154.1"/>
    </source>
</evidence>
<dbReference type="InterPro" id="IPR036034">
    <property type="entry name" value="PDZ_sf"/>
</dbReference>
<dbReference type="PRINTS" id="PR00834">
    <property type="entry name" value="PROTEASES2C"/>
</dbReference>
<dbReference type="Pfam" id="PF13180">
    <property type="entry name" value="PDZ_2"/>
    <property type="match status" value="1"/>
</dbReference>
<dbReference type="SUPFAM" id="SSF50494">
    <property type="entry name" value="Trypsin-like serine proteases"/>
    <property type="match status" value="1"/>
</dbReference>
<name>W4M1D4_9BACT</name>
<evidence type="ECO:0000313" key="6">
    <source>
        <dbReference type="Proteomes" id="UP000019140"/>
    </source>
</evidence>
<dbReference type="SUPFAM" id="SSF50156">
    <property type="entry name" value="PDZ domain-like"/>
    <property type="match status" value="1"/>
</dbReference>
<dbReference type="InterPro" id="IPR043504">
    <property type="entry name" value="Peptidase_S1_PA_chymotrypsin"/>
</dbReference>
<gene>
    <name evidence="5" type="ORF">ETSY2_30400</name>
</gene>
<dbReference type="PANTHER" id="PTHR43343">
    <property type="entry name" value="PEPTIDASE S12"/>
    <property type="match status" value="1"/>
</dbReference>
<comment type="similarity">
    <text evidence="1">Belongs to the peptidase S1C family.</text>
</comment>
<dbReference type="HOGENOM" id="CLU_020120_2_2_7"/>
<organism evidence="5 6">
    <name type="scientific">Candidatus Entotheonella gemina</name>
    <dbReference type="NCBI Taxonomy" id="1429439"/>
    <lineage>
        <taxon>Bacteria</taxon>
        <taxon>Pseudomonadati</taxon>
        <taxon>Nitrospinota/Tectimicrobiota group</taxon>
        <taxon>Candidatus Tectimicrobiota</taxon>
        <taxon>Candidatus Entotheonellia</taxon>
        <taxon>Candidatus Entotheonellales</taxon>
        <taxon>Candidatus Entotheonellaceae</taxon>
        <taxon>Candidatus Entotheonella</taxon>
    </lineage>
</organism>
<keyword evidence="6" id="KW-1185">Reference proteome</keyword>
<keyword evidence="2" id="KW-0645">Protease</keyword>
<sequence length="300" mass="31865">MTAAFTQVSEDLATIVKNLNPSLVRVEARKRFPATGVIWSADGLIVTAHHVVTQQEGIRVGLADGRTVEARLIGRDPTTDLALLQVQEQALAPPVWGNTDGAELSVGHLVVALGRPGRTVHAALGMISALGDAWRTPAGGRIDRYMHIDIVMYPGFSGGPLVNAAGQVVGLNTSALLRNMNMAIPAATVNRVGAMLRDHGRVRRGFLGVSTQPVRLPANRVEQLGQETGLLLTAVEPGSPAEQGGLVLGDTLVTLDGSRMRQHDDLTAFMAPDRIGQTITVQLLRGGQIQELQVVVGERT</sequence>
<evidence type="ECO:0000256" key="2">
    <source>
        <dbReference type="ARBA" id="ARBA00022670"/>
    </source>
</evidence>
<feature type="domain" description="PDZ" evidence="4">
    <location>
        <begin position="201"/>
        <end position="287"/>
    </location>
</feature>
<proteinExistence type="inferred from homology"/>
<dbReference type="InterPro" id="IPR001940">
    <property type="entry name" value="Peptidase_S1C"/>
</dbReference>
<dbReference type="GO" id="GO:0004252">
    <property type="term" value="F:serine-type endopeptidase activity"/>
    <property type="evidence" value="ECO:0007669"/>
    <property type="project" value="InterPro"/>
</dbReference>
<keyword evidence="3" id="KW-0378">Hydrolase</keyword>
<evidence type="ECO:0000256" key="3">
    <source>
        <dbReference type="ARBA" id="ARBA00022801"/>
    </source>
</evidence>
<dbReference type="Proteomes" id="UP000019140">
    <property type="component" value="Unassembled WGS sequence"/>
</dbReference>
<dbReference type="PANTHER" id="PTHR43343:SF3">
    <property type="entry name" value="PROTEASE DO-LIKE 8, CHLOROPLASTIC"/>
    <property type="match status" value="1"/>
</dbReference>
<evidence type="ECO:0000256" key="1">
    <source>
        <dbReference type="ARBA" id="ARBA00010541"/>
    </source>
</evidence>
<dbReference type="GO" id="GO:0006508">
    <property type="term" value="P:proteolysis"/>
    <property type="evidence" value="ECO:0007669"/>
    <property type="project" value="UniProtKB-KW"/>
</dbReference>
<dbReference type="InterPro" id="IPR051201">
    <property type="entry name" value="Chloro_Bact_Ser_Proteases"/>
</dbReference>
<comment type="caution">
    <text evidence="5">The sequence shown here is derived from an EMBL/GenBank/DDBJ whole genome shotgun (WGS) entry which is preliminary data.</text>
</comment>
<protein>
    <recommendedName>
        <fullName evidence="4">PDZ domain-containing protein</fullName>
    </recommendedName>
</protein>
<dbReference type="PROSITE" id="PS50106">
    <property type="entry name" value="PDZ"/>
    <property type="match status" value="1"/>
</dbReference>
<dbReference type="AlphaFoldDB" id="W4M1D4"/>